<gene>
    <name evidence="1" type="ORF">NQ176_g4504</name>
</gene>
<protein>
    <submittedName>
        <fullName evidence="1">Uncharacterized protein</fullName>
    </submittedName>
</protein>
<proteinExistence type="predicted"/>
<name>A0ACC1ND35_9HYPO</name>
<dbReference type="EMBL" id="JANJQO010000495">
    <property type="protein sequence ID" value="KAJ2977205.1"/>
    <property type="molecule type" value="Genomic_DNA"/>
</dbReference>
<organism evidence="1 2">
    <name type="scientific">Zarea fungicola</name>
    <dbReference type="NCBI Taxonomy" id="93591"/>
    <lineage>
        <taxon>Eukaryota</taxon>
        <taxon>Fungi</taxon>
        <taxon>Dikarya</taxon>
        <taxon>Ascomycota</taxon>
        <taxon>Pezizomycotina</taxon>
        <taxon>Sordariomycetes</taxon>
        <taxon>Hypocreomycetidae</taxon>
        <taxon>Hypocreales</taxon>
        <taxon>Cordycipitaceae</taxon>
        <taxon>Zarea</taxon>
    </lineage>
</organism>
<sequence length="270" mass="28971">MIKDFYICLILATISGLAIVLLGEVCNLAAYTFAPATLVTPLGALSVVVGAILGSYILEETLGKVGRLGVMSCLVGAVLVVLHAPPDKPFESVDQVLRYAIRPGFLIYSLVTAILVMLLIVKVSPVYGKRNVLVYITICSLTASISIMCVKAFGIAVRLTFTGKNQFVYASTYAFFLLAAIGLALQMNYFNKALAAFPSNIVNPVYYVAFTTATLCANFTLYGSLELTGPAEMTSLSCGLLVTFAGIYLLHWSQSHSDTPSTMYEAVPLE</sequence>
<reference evidence="1" key="1">
    <citation type="submission" date="2022-08" db="EMBL/GenBank/DDBJ databases">
        <title>Genome Sequence of Lecanicillium fungicola.</title>
        <authorList>
            <person name="Buettner E."/>
        </authorList>
    </citation>
    <scope>NUCLEOTIDE SEQUENCE</scope>
    <source>
        <strain evidence="1">Babe33</strain>
    </source>
</reference>
<evidence type="ECO:0000313" key="1">
    <source>
        <dbReference type="EMBL" id="KAJ2977205.1"/>
    </source>
</evidence>
<keyword evidence="2" id="KW-1185">Reference proteome</keyword>
<dbReference type="Proteomes" id="UP001143910">
    <property type="component" value="Unassembled WGS sequence"/>
</dbReference>
<evidence type="ECO:0000313" key="2">
    <source>
        <dbReference type="Proteomes" id="UP001143910"/>
    </source>
</evidence>
<comment type="caution">
    <text evidence="1">The sequence shown here is derived from an EMBL/GenBank/DDBJ whole genome shotgun (WGS) entry which is preliminary data.</text>
</comment>
<accession>A0ACC1ND35</accession>